<evidence type="ECO:0000313" key="2">
    <source>
        <dbReference type="Proteomes" id="UP000008363"/>
    </source>
</evidence>
<reference evidence="1 2" key="1">
    <citation type="submission" date="2012-08" db="EMBL/GenBank/DDBJ databases">
        <title>Whole genome shotgun sequence of Gordonia rhizosphera NBRC 16068.</title>
        <authorList>
            <person name="Takarada H."/>
            <person name="Isaki S."/>
            <person name="Hosoyama A."/>
            <person name="Tsuchikane K."/>
            <person name="Katsumata H."/>
            <person name="Baba S."/>
            <person name="Ohji S."/>
            <person name="Yamazaki S."/>
            <person name="Fujita N."/>
        </authorList>
    </citation>
    <scope>NUCLEOTIDE SEQUENCE [LARGE SCALE GENOMIC DNA]</scope>
    <source>
        <strain evidence="1 2">NBRC 16068</strain>
    </source>
</reference>
<comment type="caution">
    <text evidence="1">The sequence shown here is derived from an EMBL/GenBank/DDBJ whole genome shotgun (WGS) entry which is preliminary data.</text>
</comment>
<evidence type="ECO:0008006" key="3">
    <source>
        <dbReference type="Google" id="ProtNLM"/>
    </source>
</evidence>
<name>K6V6V7_9ACTN</name>
<accession>K6V6V7</accession>
<organism evidence="1 2">
    <name type="scientific">Gordonia rhizosphera NBRC 16068</name>
    <dbReference type="NCBI Taxonomy" id="1108045"/>
    <lineage>
        <taxon>Bacteria</taxon>
        <taxon>Bacillati</taxon>
        <taxon>Actinomycetota</taxon>
        <taxon>Actinomycetes</taxon>
        <taxon>Mycobacteriales</taxon>
        <taxon>Gordoniaceae</taxon>
        <taxon>Gordonia</taxon>
    </lineage>
</organism>
<protein>
    <recommendedName>
        <fullName evidence="3">DUF3046 domain-containing protein</fullName>
    </recommendedName>
</protein>
<dbReference type="AlphaFoldDB" id="K6V6V7"/>
<dbReference type="InterPro" id="IPR021408">
    <property type="entry name" value="DUF3046"/>
</dbReference>
<evidence type="ECO:0000313" key="1">
    <source>
        <dbReference type="EMBL" id="GAB91968.1"/>
    </source>
</evidence>
<dbReference type="eggNOG" id="ENOG50339KE">
    <property type="taxonomic scope" value="Bacteria"/>
</dbReference>
<keyword evidence="2" id="KW-1185">Reference proteome</keyword>
<dbReference type="EMBL" id="BAHC01000154">
    <property type="protein sequence ID" value="GAB91968.1"/>
    <property type="molecule type" value="Genomic_DNA"/>
</dbReference>
<proteinExistence type="predicted"/>
<dbReference type="Proteomes" id="UP000008363">
    <property type="component" value="Unassembled WGS sequence"/>
</dbReference>
<dbReference type="Pfam" id="PF11248">
    <property type="entry name" value="DUF3046"/>
    <property type="match status" value="1"/>
</dbReference>
<dbReference type="STRING" id="1108045.GORHZ_154_00580"/>
<gene>
    <name evidence="1" type="ORF">GORHZ_154_00580</name>
</gene>
<sequence length="70" mass="7766">MGRLSGVRLTEFTELITAEFGGQSADSILVDHVLTEFGGRTGAQAIEDGVDPRDVWVAICRDFDVPRERW</sequence>